<dbReference type="Gene3D" id="2.60.120.200">
    <property type="match status" value="1"/>
</dbReference>
<evidence type="ECO:0000256" key="1">
    <source>
        <dbReference type="SAM" id="SignalP"/>
    </source>
</evidence>
<proteinExistence type="predicted"/>
<comment type="caution">
    <text evidence="2">The sequence shown here is derived from an EMBL/GenBank/DDBJ whole genome shotgun (WGS) entry which is preliminary data.</text>
</comment>
<feature type="chain" id="PRO_5002928076" description="Thioredoxin domain-containing protein" evidence="1">
    <location>
        <begin position="21"/>
        <end position="547"/>
    </location>
</feature>
<dbReference type="InterPro" id="IPR036249">
    <property type="entry name" value="Thioredoxin-like_sf"/>
</dbReference>
<sequence length="547" mass="60889">MKLFAHSLLLSLSVCGVVLAQDSDSEWKPLKGFDYTAQTIDGQRLNIDSLMRAGKKVVLDFSGTFCRPCWAIHQRGTAERLWKKYGPPGSDEVFFIWVEATGASKATIEGKEGDTLGDWTNGGTIPYPIVSDAHMADALGIPLSYVPCIVLLSAHGTYTEVQEILQISEEGVYNKSKECLSAQDVPVVRDLYAPTWGMTNKTPCEIQAYVGSVSPITKYIWQVNGQDYETTSEPRLILNWPTEGEIELALTAVNQHGASTPLSKRIKVRLGEEKTPLPIRESFEKEGLIDWSRADVDGDLIGWTSLSQELSRLQVPEDQLSAKTMAHSGEDCMVSWSFYPTEFKSYTNLVGYRVPSKNWLLPPSISVPEGEEIETLLTLYARSFSKQFQRQDTLSIYYVPAPVNPLSWTEGMVKLLTTPVSYNWKKVECDLSPFRGQNIQLILAHETYGATGLLIDDFSIETTIHQSTSSLSSNQGELTIINGILYLDLDTSSDIEWYLYHITGELQGRGVLSNGSRQLTSAPFPKGLYILSTKGPKGRYSYKIQIS</sequence>
<protein>
    <recommendedName>
        <fullName evidence="4">Thioredoxin domain-containing protein</fullName>
    </recommendedName>
</protein>
<keyword evidence="3" id="KW-1185">Reference proteome</keyword>
<dbReference type="eggNOG" id="COG0526">
    <property type="taxonomic scope" value="Bacteria"/>
</dbReference>
<keyword evidence="1" id="KW-0732">Signal</keyword>
<dbReference type="SUPFAM" id="SSF52833">
    <property type="entry name" value="Thioredoxin-like"/>
    <property type="match status" value="1"/>
</dbReference>
<accession>C3JD63</accession>
<dbReference type="EMBL" id="ACNN01000037">
    <property type="protein sequence ID" value="EEN81890.1"/>
    <property type="molecule type" value="Genomic_DNA"/>
</dbReference>
<organism evidence="2 3">
    <name type="scientific">Porphyromonas endodontalis (strain ATCC 35406 / DSM 24491 / JCM 8526 / CCUG 16442 / BCRC 14492 / NCTC 13058 / HG 370)</name>
    <name type="common">Bacteroides endodontalis</name>
    <dbReference type="NCBI Taxonomy" id="553175"/>
    <lineage>
        <taxon>Bacteria</taxon>
        <taxon>Pseudomonadati</taxon>
        <taxon>Bacteroidota</taxon>
        <taxon>Bacteroidia</taxon>
        <taxon>Bacteroidales</taxon>
        <taxon>Porphyromonadaceae</taxon>
        <taxon>Porphyromonas</taxon>
    </lineage>
</organism>
<gene>
    <name evidence="2" type="ORF">POREN0001_0052</name>
</gene>
<dbReference type="AlphaFoldDB" id="C3JD63"/>
<dbReference type="STRING" id="553175.POREN0001_0052"/>
<evidence type="ECO:0000313" key="2">
    <source>
        <dbReference type="EMBL" id="EEN81890.1"/>
    </source>
</evidence>
<feature type="signal peptide" evidence="1">
    <location>
        <begin position="1"/>
        <end position="20"/>
    </location>
</feature>
<dbReference type="Gene3D" id="3.40.30.10">
    <property type="entry name" value="Glutaredoxin"/>
    <property type="match status" value="1"/>
</dbReference>
<evidence type="ECO:0008006" key="4">
    <source>
        <dbReference type="Google" id="ProtNLM"/>
    </source>
</evidence>
<dbReference type="Proteomes" id="UP000004295">
    <property type="component" value="Unassembled WGS sequence"/>
</dbReference>
<name>C3JD63_POREA</name>
<reference evidence="2 3" key="1">
    <citation type="submission" date="2009-04" db="EMBL/GenBank/DDBJ databases">
        <authorList>
            <person name="Sebastian Y."/>
            <person name="Madupu R."/>
            <person name="Durkin A.S."/>
            <person name="Torralba M."/>
            <person name="Methe B."/>
            <person name="Sutton G.G."/>
            <person name="Strausberg R.L."/>
            <person name="Nelson K.E."/>
        </authorList>
    </citation>
    <scope>NUCLEOTIDE SEQUENCE [LARGE SCALE GENOMIC DNA]</scope>
    <source>
        <strain evidence="3">ATCC 35406 / BCRC 14492 / JCM 8526 / NCTC 13058 / HG 370</strain>
    </source>
</reference>
<evidence type="ECO:0000313" key="3">
    <source>
        <dbReference type="Proteomes" id="UP000004295"/>
    </source>
</evidence>